<evidence type="ECO:0000313" key="1">
    <source>
        <dbReference type="EMBL" id="GFH61894.1"/>
    </source>
</evidence>
<dbReference type="EMBL" id="BLLK01000075">
    <property type="protein sequence ID" value="GFH61894.1"/>
    <property type="molecule type" value="Genomic_DNA"/>
</dbReference>
<organism evidence="1 2">
    <name type="scientific">Chaetoceros tenuissimus</name>
    <dbReference type="NCBI Taxonomy" id="426638"/>
    <lineage>
        <taxon>Eukaryota</taxon>
        <taxon>Sar</taxon>
        <taxon>Stramenopiles</taxon>
        <taxon>Ochrophyta</taxon>
        <taxon>Bacillariophyta</taxon>
        <taxon>Coscinodiscophyceae</taxon>
        <taxon>Chaetocerotophycidae</taxon>
        <taxon>Chaetocerotales</taxon>
        <taxon>Chaetocerotaceae</taxon>
        <taxon>Chaetoceros</taxon>
    </lineage>
</organism>
<reference evidence="1 2" key="1">
    <citation type="journal article" date="2021" name="Sci. Rep.">
        <title>The genome of the diatom Chaetoceros tenuissimus carries an ancient integrated fragment of an extant virus.</title>
        <authorList>
            <person name="Hongo Y."/>
            <person name="Kimura K."/>
            <person name="Takaki Y."/>
            <person name="Yoshida Y."/>
            <person name="Baba S."/>
            <person name="Kobayashi G."/>
            <person name="Nagasaki K."/>
            <person name="Hano T."/>
            <person name="Tomaru Y."/>
        </authorList>
    </citation>
    <scope>NUCLEOTIDE SEQUENCE [LARGE SCALE GENOMIC DNA]</scope>
    <source>
        <strain evidence="1 2">NIES-3715</strain>
    </source>
</reference>
<sequence>MNVPQDTQLNYYIVLSTALAKASPFEVDRNGWYYYEVNDNMNTWIKNMNDSEEFSLHRACSSFQPLKQVVYNIIQEKGLKAFREKNSVGITPSQYLKENPYTELTEKEIIHDYLMKLMGEGE</sequence>
<proteinExistence type="predicted"/>
<dbReference type="AlphaFoldDB" id="A0AAD3HG23"/>
<keyword evidence="2" id="KW-1185">Reference proteome</keyword>
<protein>
    <submittedName>
        <fullName evidence="1">Uncharacterized protein</fullName>
    </submittedName>
</protein>
<accession>A0AAD3HG23</accession>
<comment type="caution">
    <text evidence="1">The sequence shown here is derived from an EMBL/GenBank/DDBJ whole genome shotgun (WGS) entry which is preliminary data.</text>
</comment>
<evidence type="ECO:0000313" key="2">
    <source>
        <dbReference type="Proteomes" id="UP001054902"/>
    </source>
</evidence>
<name>A0AAD3HG23_9STRA</name>
<dbReference type="Proteomes" id="UP001054902">
    <property type="component" value="Unassembled WGS sequence"/>
</dbReference>
<gene>
    <name evidence="1" type="ORF">CTEN210_18370</name>
</gene>